<organism evidence="7">
    <name type="scientific">Tolypothrix bouteillei VB521301</name>
    <dbReference type="NCBI Taxonomy" id="1479485"/>
    <lineage>
        <taxon>Bacteria</taxon>
        <taxon>Bacillati</taxon>
        <taxon>Cyanobacteriota</taxon>
        <taxon>Cyanophyceae</taxon>
        <taxon>Nostocales</taxon>
        <taxon>Tolypothrichaceae</taxon>
        <taxon>Tolypothrix</taxon>
    </lineage>
</organism>
<evidence type="ECO:0000256" key="2">
    <source>
        <dbReference type="ARBA" id="ARBA00022549"/>
    </source>
</evidence>
<protein>
    <submittedName>
        <fullName evidence="6">HEAT repeat domain-containing protein</fullName>
    </submittedName>
</protein>
<evidence type="ECO:0000256" key="3">
    <source>
        <dbReference type="ARBA" id="ARBA00022738"/>
    </source>
</evidence>
<dbReference type="Proteomes" id="UP000029738">
    <property type="component" value="Unassembled WGS sequence"/>
</dbReference>
<dbReference type="EMBL" id="JHEG02000059">
    <property type="protein sequence ID" value="KIE07797.1"/>
    <property type="molecule type" value="Genomic_DNA"/>
</dbReference>
<dbReference type="OrthoDB" id="500355at2"/>
<evidence type="ECO:0000256" key="1">
    <source>
        <dbReference type="ARBA" id="ARBA00009299"/>
    </source>
</evidence>
<gene>
    <name evidence="7" type="ORF">DA73_0243180</name>
    <name evidence="6" type="ORF">DA73_0400026775</name>
</gene>
<reference evidence="7" key="1">
    <citation type="journal article" date="2015" name="Genome Announc.">
        <title>Draft Genome Sequence of Tolypothrix boutellei Strain VB521301.</title>
        <authorList>
            <person name="Chandrababunaidu M.M."/>
            <person name="Singh D."/>
            <person name="Sen D."/>
            <person name="Bhan S."/>
            <person name="Das S."/>
            <person name="Gupta A."/>
            <person name="Adhikary S.P."/>
            <person name="Tripathy S."/>
        </authorList>
    </citation>
    <scope>NUCLEOTIDE SEQUENCE</scope>
    <source>
        <strain evidence="7">VB521301</strain>
    </source>
</reference>
<dbReference type="SUPFAM" id="SSF48371">
    <property type="entry name" value="ARM repeat"/>
    <property type="match status" value="3"/>
</dbReference>
<dbReference type="STRING" id="1479485.DA73_0243180"/>
<dbReference type="RefSeq" id="WP_038082377.1">
    <property type="nucleotide sequence ID" value="NZ_JHEG04000001.1"/>
</dbReference>
<accession>A0A0C1MZQ4</accession>
<reference evidence="6" key="2">
    <citation type="submission" date="2019-11" db="EMBL/GenBank/DDBJ databases">
        <title>Improved Assembly of Tolypothrix boutellei genome.</title>
        <authorList>
            <person name="Sarangi A.N."/>
            <person name="Mukherjee M."/>
            <person name="Ghosh S."/>
            <person name="Singh D."/>
            <person name="Das A."/>
            <person name="Kant S."/>
            <person name="Prusty A."/>
            <person name="Tripathy S."/>
        </authorList>
    </citation>
    <scope>NUCLEOTIDE SEQUENCE</scope>
    <source>
        <strain evidence="6">VB521301</strain>
    </source>
</reference>
<dbReference type="GO" id="GO:0016829">
    <property type="term" value="F:lyase activity"/>
    <property type="evidence" value="ECO:0007669"/>
    <property type="project" value="UniProtKB-KW"/>
</dbReference>
<feature type="region of interest" description="Disordered" evidence="5">
    <location>
        <begin position="1"/>
        <end position="23"/>
    </location>
</feature>
<keyword evidence="4" id="KW-0456">Lyase</keyword>
<name>A0A0C1MZQ4_9CYAN</name>
<evidence type="ECO:0000256" key="5">
    <source>
        <dbReference type="SAM" id="MobiDB-lite"/>
    </source>
</evidence>
<evidence type="ECO:0000313" key="7">
    <source>
        <dbReference type="EMBL" id="KIE07797.1"/>
    </source>
</evidence>
<dbReference type="EMBL" id="JHEG04000001">
    <property type="protein sequence ID" value="KAF3888683.1"/>
    <property type="molecule type" value="Genomic_DNA"/>
</dbReference>
<keyword evidence="2" id="KW-0042">Antenna complex</keyword>
<comment type="caution">
    <text evidence="7">The sequence shown here is derived from an EMBL/GenBank/DDBJ whole genome shotgun (WGS) entry which is preliminary data.</text>
</comment>
<evidence type="ECO:0000313" key="6">
    <source>
        <dbReference type="EMBL" id="KAF3888683.1"/>
    </source>
</evidence>
<keyword evidence="8" id="KW-1185">Reference proteome</keyword>
<proteinExistence type="inferred from homology"/>
<dbReference type="GO" id="GO:0030089">
    <property type="term" value="C:phycobilisome"/>
    <property type="evidence" value="ECO:0007669"/>
    <property type="project" value="UniProtKB-KW"/>
</dbReference>
<comment type="similarity">
    <text evidence="1">Belongs to the CpcE/RpcE/PecE family.</text>
</comment>
<evidence type="ECO:0000313" key="8">
    <source>
        <dbReference type="Proteomes" id="UP000029738"/>
    </source>
</evidence>
<evidence type="ECO:0000256" key="4">
    <source>
        <dbReference type="ARBA" id="ARBA00023239"/>
    </source>
</evidence>
<dbReference type="Gene3D" id="1.25.10.10">
    <property type="entry name" value="Leucine-rich Repeat Variant"/>
    <property type="match status" value="3"/>
</dbReference>
<dbReference type="InterPro" id="IPR016024">
    <property type="entry name" value="ARM-type_fold"/>
</dbReference>
<dbReference type="InterPro" id="IPR011989">
    <property type="entry name" value="ARM-like"/>
</dbReference>
<sequence length="1064" mass="118462">MLDSPQSSKSLSLEQEAASEETSQLRLEELARSSTELCRIVATNPSAAPELLRELGYSADEITRRSITSNPNTPVEDLLELGTEFPEEFLNNPILPLVVLENPNFLADISQESLLILLKHDAVPSWFLEWVTNLDSEEYEEVFLALLVKPDVPQNALSKLTRSQNLVIAQAAKLHVNLAGEMDEGWEEAAKAAIQTTLLYLSGEESFLHSIGIVPEFLVSALPGFKDRYLSVAKNPDTSPQILQSLVENTEFRDSVAAHIAENPNAPAAALKILLGDENDRIRDAVACHPNTPLSVLQEYQQQLANIKNPVTSAETLSELATSPWVEIRKGVAFHPNTPQVILERLAQDESWRVKTAVALNINTPSWVLEQLAQNETEPVCEAVACNPHTPGIVLEKLCEVGYCTHCSLIAEHPNTSANILEKLATNFQGIREGVARNSNTPVSLLLKLAQDACEGIRVAVVGNPKTPHDAIASLKIDPDYDVRFAAVRRSHQDAEYRIKPPIPKWFSEYPITLRTKAKDLALYIRVPVLFTDSWMNDDRPLLPLSTHQLQKISLEQLVEDAKSQDNEVRIRVAINPNTPIDLLEKLANDEDDYVRRAAVTNSNASVNILEKLGLDTNSDVREVVAYHPHTPVTTLTQLAEDRGWHIRKAVASHPNAPASVLNKLAEDPTEEVKRAVFENVIRFFNNLEFVSIFQKLAEDQSIFSHFSSIIASHPNTPKSILERLAKGKCGQFIAANSNTPINVLLQLARNVDGSIQREAIANLWVHLTTNSDISSTDLEQITAINDIKLKTAIARYPKTSNEILEQLARDSSCNIRTVVAQNPNLSLHTLKQLLKDEDSYVSKAALATYLQNFSENQNTPNSILEQWQVVQNPKAPPKVLVKLAKSPCLIVRENVASHPQASTKLLHQLALDNCSRVRFQVAQNPKTPANLLQQLSQDRTERVRMAIAQNPNTPTNVLEELACDYEWHSNIHQAAVKNLIQRRSLKVGSILESYITSDEPPLTRFLVFLHPLAPSSLLMRNFRSLFWHERYAIAQNPNTPTTIRQQLAQDSNCLVRAAAKANL</sequence>
<keyword evidence="3" id="KW-0605">Phycobilisome</keyword>
<dbReference type="AlphaFoldDB" id="A0A0C1MZQ4"/>